<gene>
    <name evidence="2" type="ORF">HPS54_08325</name>
</gene>
<accession>A0ABX2B5K1</accession>
<reference evidence="2 3" key="1">
    <citation type="submission" date="2020-05" db="EMBL/GenBank/DDBJ databases">
        <title>Distinct polysaccharide utilization as determinants for interspecies competition between intestinal Prevotella spp.</title>
        <authorList>
            <person name="Galvez E.J.C."/>
            <person name="Iljazovic A."/>
            <person name="Strowig T."/>
        </authorList>
    </citation>
    <scope>NUCLEOTIDE SEQUENCE [LARGE SCALE GENOMIC DNA]</scope>
    <source>
        <strain evidence="2 3">PCHR</strain>
    </source>
</reference>
<dbReference type="Proteomes" id="UP000820977">
    <property type="component" value="Unassembled WGS sequence"/>
</dbReference>
<keyword evidence="3" id="KW-1185">Reference proteome</keyword>
<sequence length="111" mass="12863">MNRDFDFNRVGKRMPYTVPEDFFAKLEDDVCRKVTSRRRMSVKDRRSFMRFAVVTLATAAASVILFFVIDGTFKATAPVEFAEVEQAFGCLSTEDQMYMLSVYQDDIFINE</sequence>
<comment type="caution">
    <text evidence="2">The sequence shown here is derived from an EMBL/GenBank/DDBJ whole genome shotgun (WGS) entry which is preliminary data.</text>
</comment>
<feature type="transmembrane region" description="Helical" evidence="1">
    <location>
        <begin position="47"/>
        <end position="69"/>
    </location>
</feature>
<evidence type="ECO:0000256" key="1">
    <source>
        <dbReference type="SAM" id="Phobius"/>
    </source>
</evidence>
<protein>
    <submittedName>
        <fullName evidence="2">Uncharacterized protein</fullName>
    </submittedName>
</protein>
<dbReference type="RefSeq" id="WP_172344982.1">
    <property type="nucleotide sequence ID" value="NZ_CATEIB010000076.1"/>
</dbReference>
<evidence type="ECO:0000313" key="2">
    <source>
        <dbReference type="EMBL" id="NPE25515.1"/>
    </source>
</evidence>
<dbReference type="EMBL" id="JABKKJ010000013">
    <property type="protein sequence ID" value="NPE25515.1"/>
    <property type="molecule type" value="Genomic_DNA"/>
</dbReference>
<keyword evidence="1" id="KW-0812">Transmembrane</keyword>
<keyword evidence="1" id="KW-0472">Membrane</keyword>
<proteinExistence type="predicted"/>
<evidence type="ECO:0000313" key="3">
    <source>
        <dbReference type="Proteomes" id="UP000820977"/>
    </source>
</evidence>
<organism evidence="2 3">
    <name type="scientific">Xylanibacter caecicola</name>
    <dbReference type="NCBI Taxonomy" id="2736294"/>
    <lineage>
        <taxon>Bacteria</taxon>
        <taxon>Pseudomonadati</taxon>
        <taxon>Bacteroidota</taxon>
        <taxon>Bacteroidia</taxon>
        <taxon>Bacteroidales</taxon>
        <taxon>Prevotellaceae</taxon>
        <taxon>Xylanibacter</taxon>
    </lineage>
</organism>
<keyword evidence="1" id="KW-1133">Transmembrane helix</keyword>
<name>A0ABX2B5K1_9BACT</name>